<comment type="caution">
    <text evidence="1">The sequence shown here is derived from an EMBL/GenBank/DDBJ whole genome shotgun (WGS) entry which is preliminary data.</text>
</comment>
<protein>
    <submittedName>
        <fullName evidence="1">Uncharacterized protein</fullName>
    </submittedName>
</protein>
<proteinExistence type="predicted"/>
<keyword evidence="2" id="KW-1185">Reference proteome</keyword>
<evidence type="ECO:0000313" key="2">
    <source>
        <dbReference type="Proteomes" id="UP000692954"/>
    </source>
</evidence>
<gene>
    <name evidence="1" type="ORF">PSON_ATCC_30995.1.T0040531</name>
</gene>
<evidence type="ECO:0000313" key="1">
    <source>
        <dbReference type="EMBL" id="CAD8050215.1"/>
    </source>
</evidence>
<dbReference type="AlphaFoldDB" id="A0A8S1K8W5"/>
<name>A0A8S1K8W5_9CILI</name>
<dbReference type="Proteomes" id="UP000692954">
    <property type="component" value="Unassembled WGS sequence"/>
</dbReference>
<organism evidence="1 2">
    <name type="scientific">Paramecium sonneborni</name>
    <dbReference type="NCBI Taxonomy" id="65129"/>
    <lineage>
        <taxon>Eukaryota</taxon>
        <taxon>Sar</taxon>
        <taxon>Alveolata</taxon>
        <taxon>Ciliophora</taxon>
        <taxon>Intramacronucleata</taxon>
        <taxon>Oligohymenophorea</taxon>
        <taxon>Peniculida</taxon>
        <taxon>Parameciidae</taxon>
        <taxon>Paramecium</taxon>
    </lineage>
</organism>
<dbReference type="OrthoDB" id="307992at2759"/>
<dbReference type="EMBL" id="CAJJDN010000004">
    <property type="protein sequence ID" value="CAD8050215.1"/>
    <property type="molecule type" value="Genomic_DNA"/>
</dbReference>
<reference evidence="1" key="1">
    <citation type="submission" date="2021-01" db="EMBL/GenBank/DDBJ databases">
        <authorList>
            <consortium name="Genoscope - CEA"/>
            <person name="William W."/>
        </authorList>
    </citation>
    <scope>NUCLEOTIDE SEQUENCE</scope>
</reference>
<sequence length="278" mass="32896">MNNKFSLEHEWIDIRLAMNCNNQLIQVREPQEIKKQTLKDFIEEQDGSFTIDNQKDHDFQNELKKMTDFHCSYNLQRIQNYKDKKDNSITQISESYNQSNILPQQIKQNKQQIQTFGDKKLFLNVKGEGFQEFKLRSIKFKLQCPSCQIFLPTKNYNKLNSNILEFQADCKKCLQQMNIHFQKHIEQLSENPSQWFLGQIKTSNNVEFQLNSIEVTAICKCLSQSSRLPYLLVSFEQKEKIISQNQRLKCLLTDQSRQLCHGCVQELKFQPAWLIIKS</sequence>
<accession>A0A8S1K8W5</accession>